<proteinExistence type="predicted"/>
<reference evidence="1" key="1">
    <citation type="submission" date="2021-06" db="EMBL/GenBank/DDBJ databases">
        <authorList>
            <person name="Nardi T."/>
            <person name="Nardi T."/>
        </authorList>
    </citation>
    <scope>NUCLEOTIDE SEQUENCE</scope>
</reference>
<protein>
    <submittedName>
        <fullName evidence="1">Uncharacterized protein</fullName>
    </submittedName>
</protein>
<dbReference type="Proteomes" id="UP000837675">
    <property type="component" value="Unassembled WGS sequence"/>
</dbReference>
<evidence type="ECO:0000313" key="2">
    <source>
        <dbReference type="Proteomes" id="UP000837675"/>
    </source>
</evidence>
<accession>A0A8S4C2R0</accession>
<comment type="caution">
    <text evidence="1">The sequence shown here is derived from an EMBL/GenBank/DDBJ whole genome shotgun (WGS) entry which is preliminary data.</text>
</comment>
<name>A0A8S4C2R0_9ACAR</name>
<dbReference type="AlphaFoldDB" id="A0A8S4C2R0"/>
<gene>
    <name evidence="1" type="ORF">MHYMCMPASI_00701</name>
</gene>
<organism evidence="1 2">
    <name type="scientific">Hyalomma marginatum</name>
    <dbReference type="NCBI Taxonomy" id="34627"/>
    <lineage>
        <taxon>Eukaryota</taxon>
        <taxon>Metazoa</taxon>
        <taxon>Ecdysozoa</taxon>
        <taxon>Arthropoda</taxon>
        <taxon>Chelicerata</taxon>
        <taxon>Arachnida</taxon>
        <taxon>Acari</taxon>
        <taxon>Parasitiformes</taxon>
        <taxon>Ixodida</taxon>
        <taxon>Ixodoidea</taxon>
        <taxon>Ixodidae</taxon>
        <taxon>Hyalomminae</taxon>
        <taxon>Hyalomma</taxon>
    </lineage>
</organism>
<sequence length="46" mass="5061">MVIASLDNVGLSVAAVEDINDDGLMILFLEHLMLIQVAELVRDKHV</sequence>
<dbReference type="EMBL" id="CAJVAF010000299">
    <property type="protein sequence ID" value="CAG7593637.1"/>
    <property type="molecule type" value="Genomic_DNA"/>
</dbReference>
<evidence type="ECO:0000313" key="1">
    <source>
        <dbReference type="EMBL" id="CAG7593637.1"/>
    </source>
</evidence>
<keyword evidence="2" id="KW-1185">Reference proteome</keyword>